<keyword evidence="1" id="KW-0472">Membrane</keyword>
<evidence type="ECO:0000256" key="1">
    <source>
        <dbReference type="SAM" id="Phobius"/>
    </source>
</evidence>
<proteinExistence type="predicted"/>
<dbReference type="GO" id="GO:0051301">
    <property type="term" value="P:cell division"/>
    <property type="evidence" value="ECO:0007669"/>
    <property type="project" value="UniProtKB-KW"/>
</dbReference>
<feature type="transmembrane region" description="Helical" evidence="1">
    <location>
        <begin position="206"/>
        <end position="227"/>
    </location>
</feature>
<sequence>MDWVMEIVLAFLRVFMQPFIYLFLLFILISGYRRVKKDRKNFGSKVYPYFYETKNTWSIAIVFGILLSGLSFLSGFMVSIPFSLLLGFIMLVVAIANRFSWLSASYVLPITAAILYFVNVYGEGYLPISWIVNLDITDLFYIPFLVGMLLLAETWYLSGIHHVDSFPDLVKSSRGKYLGQHRIKKLTIVPFVALLPGGFIEPFASWWPLLEVGGSSFGLIVIPYVLGFEYVAKSMLPKHASKWLSKRIAVLAIVVLLLAAGGYFVPILTVFALAAAFIGKEIVQYSYRNVEQKNVPIFQPAGNGLVVLGTLPDTPADKLELIPGEIIVKVNGIKVDNEEEFYHAVNNNRAFCKLSIKDLSGEIRFAQKALYEGEHHKLGILFVKESASYTILKQES</sequence>
<dbReference type="AlphaFoldDB" id="W4VHU5"/>
<dbReference type="InterPro" id="IPR036034">
    <property type="entry name" value="PDZ_sf"/>
</dbReference>
<feature type="transmembrane region" description="Helical" evidence="1">
    <location>
        <begin position="140"/>
        <end position="163"/>
    </location>
</feature>
<dbReference type="STRING" id="1298598.JCM21714_1753"/>
<feature type="transmembrane region" description="Helical" evidence="1">
    <location>
        <begin position="56"/>
        <end position="74"/>
    </location>
</feature>
<name>W4VHU5_9BACI</name>
<keyword evidence="2" id="KW-0132">Cell division</keyword>
<protein>
    <submittedName>
        <fullName evidence="2">Cell division topological determinant MinJ</fullName>
    </submittedName>
</protein>
<keyword evidence="3" id="KW-1185">Reference proteome</keyword>
<dbReference type="EMBL" id="BAVS01000007">
    <property type="protein sequence ID" value="GAE92736.1"/>
    <property type="molecule type" value="Genomic_DNA"/>
</dbReference>
<keyword evidence="1" id="KW-0812">Transmembrane</keyword>
<keyword evidence="1" id="KW-1133">Transmembrane helix</keyword>
<dbReference type="RefSeq" id="WP_035722825.1">
    <property type="nucleotide sequence ID" value="NZ_BAVS01000007.1"/>
</dbReference>
<reference evidence="2 3" key="1">
    <citation type="journal article" date="2014" name="Genome Announc.">
        <title>Draft Genome Sequence of the Boron-Tolerant and Moderately Halotolerant Bacterium Gracilibacillus boraciitolerans JCM 21714T.</title>
        <authorList>
            <person name="Ahmed I."/>
            <person name="Oshima K."/>
            <person name="Suda W."/>
            <person name="Kitamura K."/>
            <person name="Iida T."/>
            <person name="Ohmori Y."/>
            <person name="Fujiwara T."/>
            <person name="Hattori M."/>
            <person name="Ohkuma M."/>
        </authorList>
    </citation>
    <scope>NUCLEOTIDE SEQUENCE [LARGE SCALE GENOMIC DNA]</scope>
    <source>
        <strain evidence="2 3">JCM 21714</strain>
    </source>
</reference>
<evidence type="ECO:0000313" key="2">
    <source>
        <dbReference type="EMBL" id="GAE92736.1"/>
    </source>
</evidence>
<dbReference type="Proteomes" id="UP000019102">
    <property type="component" value="Unassembled WGS sequence"/>
</dbReference>
<feature type="transmembrane region" description="Helical" evidence="1">
    <location>
        <begin position="248"/>
        <end position="278"/>
    </location>
</feature>
<dbReference type="OrthoDB" id="198399at2"/>
<gene>
    <name evidence="2" type="ORF">JCM21714_1753</name>
</gene>
<feature type="transmembrane region" description="Helical" evidence="1">
    <location>
        <begin position="106"/>
        <end position="128"/>
    </location>
</feature>
<dbReference type="Gene3D" id="2.30.42.10">
    <property type="match status" value="1"/>
</dbReference>
<keyword evidence="2" id="KW-0131">Cell cycle</keyword>
<organism evidence="2 3">
    <name type="scientific">Gracilibacillus boraciitolerans JCM 21714</name>
    <dbReference type="NCBI Taxonomy" id="1298598"/>
    <lineage>
        <taxon>Bacteria</taxon>
        <taxon>Bacillati</taxon>
        <taxon>Bacillota</taxon>
        <taxon>Bacilli</taxon>
        <taxon>Bacillales</taxon>
        <taxon>Bacillaceae</taxon>
        <taxon>Gracilibacillus</taxon>
    </lineage>
</organism>
<dbReference type="eggNOG" id="COG0265">
    <property type="taxonomic scope" value="Bacteria"/>
</dbReference>
<evidence type="ECO:0000313" key="3">
    <source>
        <dbReference type="Proteomes" id="UP000019102"/>
    </source>
</evidence>
<dbReference type="SUPFAM" id="SSF50156">
    <property type="entry name" value="PDZ domain-like"/>
    <property type="match status" value="1"/>
</dbReference>
<accession>W4VHU5</accession>
<feature type="transmembrane region" description="Helical" evidence="1">
    <location>
        <begin position="15"/>
        <end position="35"/>
    </location>
</feature>
<comment type="caution">
    <text evidence="2">The sequence shown here is derived from an EMBL/GenBank/DDBJ whole genome shotgun (WGS) entry which is preliminary data.</text>
</comment>